<keyword evidence="6" id="KW-0539">Nucleus</keyword>
<dbReference type="GO" id="GO:0071014">
    <property type="term" value="C:post-mRNA release spliceosomal complex"/>
    <property type="evidence" value="ECO:0007669"/>
    <property type="project" value="TreeGrafter"/>
</dbReference>
<comment type="subcellular location">
    <subcellularLocation>
        <location evidence="1">Nucleus</location>
    </subcellularLocation>
</comment>
<evidence type="ECO:0000313" key="10">
    <source>
        <dbReference type="Proteomes" id="UP000639772"/>
    </source>
</evidence>
<dbReference type="GO" id="GO:0000974">
    <property type="term" value="C:Prp19 complex"/>
    <property type="evidence" value="ECO:0007669"/>
    <property type="project" value="TreeGrafter"/>
</dbReference>
<dbReference type="EMBL" id="JADCNM010000011">
    <property type="protein sequence ID" value="KAG0462242.1"/>
    <property type="molecule type" value="Genomic_DNA"/>
</dbReference>
<gene>
    <name evidence="9" type="ORF">HPP92_020718</name>
</gene>
<keyword evidence="5" id="KW-0508">mRNA splicing</keyword>
<keyword evidence="8" id="KW-1133">Transmembrane helix</keyword>
<evidence type="ECO:0000256" key="6">
    <source>
        <dbReference type="ARBA" id="ARBA00023242"/>
    </source>
</evidence>
<feature type="compositionally biased region" description="Basic and acidic residues" evidence="7">
    <location>
        <begin position="295"/>
        <end position="306"/>
    </location>
</feature>
<proteinExistence type="inferred from homology"/>
<comment type="caution">
    <text evidence="9">The sequence shown here is derived from an EMBL/GenBank/DDBJ whole genome shotgun (WGS) entry which is preliminary data.</text>
</comment>
<keyword evidence="8" id="KW-0812">Transmembrane</keyword>
<keyword evidence="3" id="KW-0507">mRNA processing</keyword>
<keyword evidence="8" id="KW-0472">Membrane</keyword>
<feature type="compositionally biased region" description="Polar residues" evidence="7">
    <location>
        <begin position="348"/>
        <end position="357"/>
    </location>
</feature>
<accession>A0A835Q3C1</accession>
<organism evidence="9 10">
    <name type="scientific">Vanilla planifolia</name>
    <name type="common">Vanilla</name>
    <dbReference type="NCBI Taxonomy" id="51239"/>
    <lineage>
        <taxon>Eukaryota</taxon>
        <taxon>Viridiplantae</taxon>
        <taxon>Streptophyta</taxon>
        <taxon>Embryophyta</taxon>
        <taxon>Tracheophyta</taxon>
        <taxon>Spermatophyta</taxon>
        <taxon>Magnoliopsida</taxon>
        <taxon>Liliopsida</taxon>
        <taxon>Asparagales</taxon>
        <taxon>Orchidaceae</taxon>
        <taxon>Vanilloideae</taxon>
        <taxon>Vanilleae</taxon>
        <taxon>Vanilla</taxon>
    </lineage>
</organism>
<dbReference type="GO" id="GO:0006397">
    <property type="term" value="P:mRNA processing"/>
    <property type="evidence" value="ECO:0007669"/>
    <property type="project" value="UniProtKB-KW"/>
</dbReference>
<evidence type="ECO:0000256" key="4">
    <source>
        <dbReference type="ARBA" id="ARBA00022728"/>
    </source>
</evidence>
<evidence type="ECO:0000256" key="5">
    <source>
        <dbReference type="ARBA" id="ARBA00023187"/>
    </source>
</evidence>
<dbReference type="Proteomes" id="UP000639772">
    <property type="component" value="Chromosome 11"/>
</dbReference>
<feature type="compositionally biased region" description="Polar residues" evidence="7">
    <location>
        <begin position="1"/>
        <end position="10"/>
    </location>
</feature>
<evidence type="ECO:0000256" key="2">
    <source>
        <dbReference type="ARBA" id="ARBA00010028"/>
    </source>
</evidence>
<feature type="region of interest" description="Disordered" evidence="7">
    <location>
        <begin position="1"/>
        <end position="24"/>
    </location>
</feature>
<dbReference type="PANTHER" id="PTHR13264">
    <property type="entry name" value="GCIP-INTERACTING PROTEIN P29"/>
    <property type="match status" value="1"/>
</dbReference>
<evidence type="ECO:0000256" key="1">
    <source>
        <dbReference type="ARBA" id="ARBA00004123"/>
    </source>
</evidence>
<dbReference type="GO" id="GO:0008380">
    <property type="term" value="P:RNA splicing"/>
    <property type="evidence" value="ECO:0007669"/>
    <property type="project" value="UniProtKB-KW"/>
</dbReference>
<evidence type="ECO:0000256" key="7">
    <source>
        <dbReference type="SAM" id="MobiDB-lite"/>
    </source>
</evidence>
<sequence length="847" mass="95730">MESGRRSSTNEQRERRRKTKKKGALPLAMFLSFNDRGIHPHCPNASNPYHKCDRHCFEKIPNGKNLLDAVRSGGNGREREMPAEKRGVNPNCANASNPYHNCAEFCGEENTLKKRAEKKIGKLPNCKYASNPYHECAKFCFEDTRQMEYLQDSMKLKDENEALIDLDRGLIPECIDASIPFQICPEDCFQNVPEKNQSEQVIEQKILEKERIVDYIERRGQNSEDQYACSPHNGYTDLPSKSILKRSITEGDIRLLPECKNAMNNSDVCAEFLLHNAPEKNRSEQGINKKNSRNSSEEKKVVSSREKKSKNPQYEYVSNPHHECDELCSKIMPERKTTEGVDPKRSFSYHSVSNNKFGNGPDKEQLEGVMKSGGETKEVVPVVKVHSDCQYSSNPYHVCVEYCIQNVPKKTLVGGDGVNPECQNASNPYHVCAEYCFQDVHNKDRTGRALLKSKGKKAVAPGEIGVNPECKNSSNPYHVCAEYCINDVPIVDKNGKAAIKLKEKMKMIPLEEGVNPECKHASNPYHVCAEYCSQSSPVKEQVMKTRSQQKMKKVFSNIETATTSLQCKYATNPYHECTKYCSKNLPNRQMSGVVTVTKTKEGKKEISNAAKGVDSKYTNASNLYHKSGEHSSKQLPENTDSVEGVASALTKEKKRNLSKEEIGFHDMDYRCKETSIQNRNFAKLSDRKVGIESIEASNPIHELVTNLQSDEENGIETKNLVDNADVKTVRLDATDLFKEWANYCSQHMITEKTGESKGYKSANVDDSNNLKFFEKGLYRGRLPCSFPALLLFFLGFLFALLRCNEVTHSLVMPSEKNNGSEKMSHEQADPQCRIMSDSYHKCSEHCF</sequence>
<feature type="region of interest" description="Disordered" evidence="7">
    <location>
        <begin position="338"/>
        <end position="362"/>
    </location>
</feature>
<comment type="similarity">
    <text evidence="2">Belongs to the SYF2 family.</text>
</comment>
<evidence type="ECO:0000256" key="8">
    <source>
        <dbReference type="SAM" id="Phobius"/>
    </source>
</evidence>
<dbReference type="InterPro" id="IPR013260">
    <property type="entry name" value="mRNA_splic_SYF2"/>
</dbReference>
<evidence type="ECO:0000313" key="9">
    <source>
        <dbReference type="EMBL" id="KAG0462242.1"/>
    </source>
</evidence>
<dbReference type="OrthoDB" id="1506770at2759"/>
<keyword evidence="4" id="KW-0747">Spliceosome</keyword>
<protein>
    <submittedName>
        <fullName evidence="9">Uncharacterized protein</fullName>
    </submittedName>
</protein>
<feature type="transmembrane region" description="Helical" evidence="8">
    <location>
        <begin position="785"/>
        <end position="803"/>
    </location>
</feature>
<feature type="region of interest" description="Disordered" evidence="7">
    <location>
        <begin position="280"/>
        <end position="318"/>
    </location>
</feature>
<reference evidence="9 10" key="1">
    <citation type="journal article" date="2020" name="Nat. Food">
        <title>A phased Vanilla planifolia genome enables genetic improvement of flavour and production.</title>
        <authorList>
            <person name="Hasing T."/>
            <person name="Tang H."/>
            <person name="Brym M."/>
            <person name="Khazi F."/>
            <person name="Huang T."/>
            <person name="Chambers A.H."/>
        </authorList>
    </citation>
    <scope>NUCLEOTIDE SEQUENCE [LARGE SCALE GENOMIC DNA]</scope>
    <source>
        <tissue evidence="9">Leaf</tissue>
    </source>
</reference>
<dbReference type="AlphaFoldDB" id="A0A835Q3C1"/>
<dbReference type="GO" id="GO:0071013">
    <property type="term" value="C:catalytic step 2 spliceosome"/>
    <property type="evidence" value="ECO:0007669"/>
    <property type="project" value="TreeGrafter"/>
</dbReference>
<name>A0A835Q3C1_VANPL</name>
<dbReference type="PANTHER" id="PTHR13264:SF6">
    <property type="entry name" value="OS06G0711100 PROTEIN"/>
    <property type="match status" value="1"/>
</dbReference>
<evidence type="ECO:0000256" key="3">
    <source>
        <dbReference type="ARBA" id="ARBA00022664"/>
    </source>
</evidence>